<gene>
    <name evidence="2" type="primary">TTC28</name>
    <name evidence="2" type="ORF">SNEC2469_LOCUS10664</name>
</gene>
<accession>A0A812QKP0</accession>
<proteinExistence type="predicted"/>
<keyword evidence="3" id="KW-1185">Reference proteome</keyword>
<name>A0A812QKP0_9DINO</name>
<evidence type="ECO:0000256" key="1">
    <source>
        <dbReference type="SAM" id="MobiDB-lite"/>
    </source>
</evidence>
<dbReference type="Proteomes" id="UP000601435">
    <property type="component" value="Unassembled WGS sequence"/>
</dbReference>
<dbReference type="EMBL" id="CAJNJA010016993">
    <property type="protein sequence ID" value="CAE7392082.1"/>
    <property type="molecule type" value="Genomic_DNA"/>
</dbReference>
<dbReference type="AlphaFoldDB" id="A0A812QKP0"/>
<dbReference type="InterPro" id="IPR011990">
    <property type="entry name" value="TPR-like_helical_dom_sf"/>
</dbReference>
<organism evidence="2 3">
    <name type="scientific">Symbiodinium necroappetens</name>
    <dbReference type="NCBI Taxonomy" id="1628268"/>
    <lineage>
        <taxon>Eukaryota</taxon>
        <taxon>Sar</taxon>
        <taxon>Alveolata</taxon>
        <taxon>Dinophyceae</taxon>
        <taxon>Suessiales</taxon>
        <taxon>Symbiodiniaceae</taxon>
        <taxon>Symbiodinium</taxon>
    </lineage>
</organism>
<reference evidence="2" key="1">
    <citation type="submission" date="2021-02" db="EMBL/GenBank/DDBJ databases">
        <authorList>
            <person name="Dougan E. K."/>
            <person name="Rhodes N."/>
            <person name="Thang M."/>
            <person name="Chan C."/>
        </authorList>
    </citation>
    <scope>NUCLEOTIDE SEQUENCE</scope>
</reference>
<feature type="non-terminal residue" evidence="2">
    <location>
        <position position="259"/>
    </location>
</feature>
<feature type="non-terminal residue" evidence="2">
    <location>
        <position position="1"/>
    </location>
</feature>
<protein>
    <submittedName>
        <fullName evidence="2">TTC28 protein</fullName>
    </submittedName>
</protein>
<evidence type="ECO:0000313" key="2">
    <source>
        <dbReference type="EMBL" id="CAE7392082.1"/>
    </source>
</evidence>
<evidence type="ECO:0000313" key="3">
    <source>
        <dbReference type="Proteomes" id="UP000601435"/>
    </source>
</evidence>
<feature type="region of interest" description="Disordered" evidence="1">
    <location>
        <begin position="1"/>
        <end position="27"/>
    </location>
</feature>
<comment type="caution">
    <text evidence="2">The sequence shown here is derived from an EMBL/GenBank/DDBJ whole genome shotgun (WGS) entry which is preliminary data.</text>
</comment>
<dbReference type="Gene3D" id="1.25.40.10">
    <property type="entry name" value="Tetratricopeptide repeat domain"/>
    <property type="match status" value="1"/>
</dbReference>
<dbReference type="SUPFAM" id="SSF48452">
    <property type="entry name" value="TPR-like"/>
    <property type="match status" value="1"/>
</dbReference>
<dbReference type="OrthoDB" id="446600at2759"/>
<sequence>PEEALRAARDSLQSLRELETEPGVTSSQDGIVARPFEHIVQEVQALLYCGKAQVALQRGVETARKFLEDALNLLEGLRGSVRQGERLPVAAEDLESEVTLVLVETEMGEPAKAAERAGDARMRFQRDGRKDLEAAALQLLARAHIAQKEPSAGREAAREAIRLRQELNDPKGEKETLQLLVSAELLGNTGSAMQIAKQAVERFKNEGDSRNEALALQTVAKTHIANQEFLRAARISKDAQRILGQLGDTDSEMEMLQTA</sequence>